<keyword evidence="2" id="KW-1185">Reference proteome</keyword>
<accession>A0AAV7WJJ6</accession>
<organism evidence="1 2">
    <name type="scientific">Pleurodeles waltl</name>
    <name type="common">Iberian ribbed newt</name>
    <dbReference type="NCBI Taxonomy" id="8319"/>
    <lineage>
        <taxon>Eukaryota</taxon>
        <taxon>Metazoa</taxon>
        <taxon>Chordata</taxon>
        <taxon>Craniata</taxon>
        <taxon>Vertebrata</taxon>
        <taxon>Euteleostomi</taxon>
        <taxon>Amphibia</taxon>
        <taxon>Batrachia</taxon>
        <taxon>Caudata</taxon>
        <taxon>Salamandroidea</taxon>
        <taxon>Salamandridae</taxon>
        <taxon>Pleurodelinae</taxon>
        <taxon>Pleurodeles</taxon>
    </lineage>
</organism>
<gene>
    <name evidence="1" type="ORF">NDU88_001844</name>
</gene>
<evidence type="ECO:0000313" key="1">
    <source>
        <dbReference type="EMBL" id="KAJ1214219.1"/>
    </source>
</evidence>
<dbReference type="EMBL" id="JANPWB010000001">
    <property type="protein sequence ID" value="KAJ1214219.1"/>
    <property type="molecule type" value="Genomic_DNA"/>
</dbReference>
<reference evidence="1" key="1">
    <citation type="journal article" date="2022" name="bioRxiv">
        <title>Sequencing and chromosome-scale assembly of the giantPleurodeles waltlgenome.</title>
        <authorList>
            <person name="Brown T."/>
            <person name="Elewa A."/>
            <person name="Iarovenko S."/>
            <person name="Subramanian E."/>
            <person name="Araus A.J."/>
            <person name="Petzold A."/>
            <person name="Susuki M."/>
            <person name="Suzuki K.-i.T."/>
            <person name="Hayashi T."/>
            <person name="Toyoda A."/>
            <person name="Oliveira C."/>
            <person name="Osipova E."/>
            <person name="Leigh N.D."/>
            <person name="Simon A."/>
            <person name="Yun M.H."/>
        </authorList>
    </citation>
    <scope>NUCLEOTIDE SEQUENCE</scope>
    <source>
        <strain evidence="1">20211129_DDA</strain>
        <tissue evidence="1">Liver</tissue>
    </source>
</reference>
<dbReference type="AlphaFoldDB" id="A0AAV7WJJ6"/>
<comment type="caution">
    <text evidence="1">The sequence shown here is derived from an EMBL/GenBank/DDBJ whole genome shotgun (WGS) entry which is preliminary data.</text>
</comment>
<proteinExistence type="predicted"/>
<name>A0AAV7WJJ6_PLEWA</name>
<evidence type="ECO:0000313" key="2">
    <source>
        <dbReference type="Proteomes" id="UP001066276"/>
    </source>
</evidence>
<dbReference type="Proteomes" id="UP001066276">
    <property type="component" value="Chromosome 1_1"/>
</dbReference>
<protein>
    <submittedName>
        <fullName evidence="1">Uncharacterized protein</fullName>
    </submittedName>
</protein>
<sequence>MLNRSQLLFDNVVLMVSRKDIVQYWAWVTSPTEAEWASNLDWCMRAKRLVYRVGGGPHKFEKVWAPWQGAEEVYDREDV</sequence>